<dbReference type="AlphaFoldDB" id="A0A5B7ICW9"/>
<evidence type="ECO:0000313" key="2">
    <source>
        <dbReference type="EMBL" id="MPC79739.1"/>
    </source>
</evidence>
<evidence type="ECO:0000313" key="3">
    <source>
        <dbReference type="Proteomes" id="UP000324222"/>
    </source>
</evidence>
<reference evidence="2 3" key="1">
    <citation type="submission" date="2019-05" db="EMBL/GenBank/DDBJ databases">
        <title>Another draft genome of Portunus trituberculatus and its Hox gene families provides insights of decapod evolution.</title>
        <authorList>
            <person name="Jeong J.-H."/>
            <person name="Song I."/>
            <person name="Kim S."/>
            <person name="Choi T."/>
            <person name="Kim D."/>
            <person name="Ryu S."/>
            <person name="Kim W."/>
        </authorList>
    </citation>
    <scope>NUCLEOTIDE SEQUENCE [LARGE SCALE GENOMIC DNA]</scope>
    <source>
        <tissue evidence="2">Muscle</tissue>
    </source>
</reference>
<accession>A0A5B7ICW9</accession>
<dbReference type="EMBL" id="VSRR010051967">
    <property type="protein sequence ID" value="MPC79739.1"/>
    <property type="molecule type" value="Genomic_DNA"/>
</dbReference>
<proteinExistence type="predicted"/>
<feature type="compositionally biased region" description="Polar residues" evidence="1">
    <location>
        <begin position="57"/>
        <end position="75"/>
    </location>
</feature>
<evidence type="ECO:0000256" key="1">
    <source>
        <dbReference type="SAM" id="MobiDB-lite"/>
    </source>
</evidence>
<name>A0A5B7ICW9_PORTR</name>
<dbReference type="Proteomes" id="UP000324222">
    <property type="component" value="Unassembled WGS sequence"/>
</dbReference>
<organism evidence="2 3">
    <name type="scientific">Portunus trituberculatus</name>
    <name type="common">Swimming crab</name>
    <name type="synonym">Neptunus trituberculatus</name>
    <dbReference type="NCBI Taxonomy" id="210409"/>
    <lineage>
        <taxon>Eukaryota</taxon>
        <taxon>Metazoa</taxon>
        <taxon>Ecdysozoa</taxon>
        <taxon>Arthropoda</taxon>
        <taxon>Crustacea</taxon>
        <taxon>Multicrustacea</taxon>
        <taxon>Malacostraca</taxon>
        <taxon>Eumalacostraca</taxon>
        <taxon>Eucarida</taxon>
        <taxon>Decapoda</taxon>
        <taxon>Pleocyemata</taxon>
        <taxon>Brachyura</taxon>
        <taxon>Eubrachyura</taxon>
        <taxon>Portunoidea</taxon>
        <taxon>Portunidae</taxon>
        <taxon>Portuninae</taxon>
        <taxon>Portunus</taxon>
    </lineage>
</organism>
<comment type="caution">
    <text evidence="2">The sequence shown here is derived from an EMBL/GenBank/DDBJ whole genome shotgun (WGS) entry which is preliminary data.</text>
</comment>
<keyword evidence="3" id="KW-1185">Reference proteome</keyword>
<protein>
    <submittedName>
        <fullName evidence="2">Uncharacterized protein</fullName>
    </submittedName>
</protein>
<gene>
    <name evidence="2" type="ORF">E2C01_074283</name>
</gene>
<sequence>MFGSYSTGLDLYFIPEAGTLIQDDPDKPQPANCGNKAHMSQSAHHDYLTHKAHTRHSSLSQHHVRPQSCTTRPKR</sequence>
<feature type="region of interest" description="Disordered" evidence="1">
    <location>
        <begin position="24"/>
        <end position="75"/>
    </location>
</feature>